<comment type="similarity">
    <text evidence="2">Belongs to the CpsC/CapA family.</text>
</comment>
<dbReference type="EMBL" id="DYUE01000305">
    <property type="protein sequence ID" value="HJG92611.1"/>
    <property type="molecule type" value="Genomic_DNA"/>
</dbReference>
<evidence type="ECO:0000313" key="10">
    <source>
        <dbReference type="EMBL" id="HJG92611.1"/>
    </source>
</evidence>
<sequence>MSFTYVLSTLRRRWLIVLLTILLGALGGAAYAAFTPDRFEATTSLVVSPVISNPLTGSREDVNIRTEQEILASREVARRAADSLDITGSGERLRSEVSVAAPMGSQILQVTVRADSPQEAAEGADAIADAYLELRQESSSNLTQRYLEGVDQQIEDLRAEPSSPTTEALIETLQQQRTSVTPADQEPGRIIGAAVPPTEPSGPGMLITIAGAAAAGLLLGIAAAVLRERVDPSVRSADRLELSTGPLAVVSSEQSDEQFWVRLADEAVRRARVDPASETVRVLLHASSPMPSRIAQRRLHAATRWILDDPGTSWGGAGDSAEEASGISARCAVIVPSGRYRTSLVSAARRSDVAVITATPRSALKDLTELVEALRECGIEVVVGLAEAPAPPPSTGGTGRERPTTQRERATVMGQRQADPALVTG</sequence>
<keyword evidence="3" id="KW-1003">Cell membrane</keyword>
<comment type="subcellular location">
    <subcellularLocation>
        <location evidence="1">Cell membrane</location>
        <topology evidence="1">Multi-pass membrane protein</topology>
    </subcellularLocation>
</comment>
<proteinExistence type="inferred from homology"/>
<dbReference type="InterPro" id="IPR003856">
    <property type="entry name" value="LPS_length_determ_N"/>
</dbReference>
<protein>
    <recommendedName>
        <fullName evidence="9">Polysaccharide chain length determinant N-terminal domain-containing protein</fullName>
    </recommendedName>
</protein>
<keyword evidence="6 8" id="KW-0472">Membrane</keyword>
<keyword evidence="5 8" id="KW-1133">Transmembrane helix</keyword>
<evidence type="ECO:0000313" key="11">
    <source>
        <dbReference type="Proteomes" id="UP000742460"/>
    </source>
</evidence>
<organism evidence="10 11">
    <name type="scientific">Brachybacterium massiliense</name>
    <dbReference type="NCBI Taxonomy" id="1755098"/>
    <lineage>
        <taxon>Bacteria</taxon>
        <taxon>Bacillati</taxon>
        <taxon>Actinomycetota</taxon>
        <taxon>Actinomycetes</taxon>
        <taxon>Micrococcales</taxon>
        <taxon>Dermabacteraceae</taxon>
        <taxon>Brachybacterium</taxon>
    </lineage>
</organism>
<evidence type="ECO:0000256" key="8">
    <source>
        <dbReference type="SAM" id="Phobius"/>
    </source>
</evidence>
<comment type="caution">
    <text evidence="10">The sequence shown here is derived from an EMBL/GenBank/DDBJ whole genome shotgun (WGS) entry which is preliminary data.</text>
</comment>
<evidence type="ECO:0000256" key="6">
    <source>
        <dbReference type="ARBA" id="ARBA00023136"/>
    </source>
</evidence>
<evidence type="ECO:0000256" key="5">
    <source>
        <dbReference type="ARBA" id="ARBA00022989"/>
    </source>
</evidence>
<name>A0A921MYS5_9MICO</name>
<evidence type="ECO:0000256" key="7">
    <source>
        <dbReference type="SAM" id="MobiDB-lite"/>
    </source>
</evidence>
<feature type="transmembrane region" description="Helical" evidence="8">
    <location>
        <begin position="205"/>
        <end position="226"/>
    </location>
</feature>
<keyword evidence="4 8" id="KW-0812">Transmembrane</keyword>
<reference evidence="10" key="1">
    <citation type="journal article" date="2021" name="PeerJ">
        <title>Extensive microbial diversity within the chicken gut microbiome revealed by metagenomics and culture.</title>
        <authorList>
            <person name="Gilroy R."/>
            <person name="Ravi A."/>
            <person name="Getino M."/>
            <person name="Pursley I."/>
            <person name="Horton D.L."/>
            <person name="Alikhan N.F."/>
            <person name="Baker D."/>
            <person name="Gharbi K."/>
            <person name="Hall N."/>
            <person name="Watson M."/>
            <person name="Adriaenssens E.M."/>
            <person name="Foster-Nyarko E."/>
            <person name="Jarju S."/>
            <person name="Secka A."/>
            <person name="Antonio M."/>
            <person name="Oren A."/>
            <person name="Chaudhuri R.R."/>
            <person name="La Ragione R."/>
            <person name="Hildebrand F."/>
            <person name="Pallen M.J."/>
        </authorList>
    </citation>
    <scope>NUCLEOTIDE SEQUENCE</scope>
    <source>
        <strain evidence="10">ChiGjej5B5-22894</strain>
    </source>
</reference>
<evidence type="ECO:0000256" key="4">
    <source>
        <dbReference type="ARBA" id="ARBA00022692"/>
    </source>
</evidence>
<evidence type="ECO:0000259" key="9">
    <source>
        <dbReference type="Pfam" id="PF02706"/>
    </source>
</evidence>
<dbReference type="GO" id="GO:0005886">
    <property type="term" value="C:plasma membrane"/>
    <property type="evidence" value="ECO:0007669"/>
    <property type="project" value="UniProtKB-SubCell"/>
</dbReference>
<dbReference type="PANTHER" id="PTHR32309">
    <property type="entry name" value="TYROSINE-PROTEIN KINASE"/>
    <property type="match status" value="1"/>
</dbReference>
<gene>
    <name evidence="10" type="ORF">K8V81_12905</name>
</gene>
<evidence type="ECO:0000256" key="3">
    <source>
        <dbReference type="ARBA" id="ARBA00022475"/>
    </source>
</evidence>
<feature type="domain" description="Polysaccharide chain length determinant N-terminal" evidence="9">
    <location>
        <begin position="6"/>
        <end position="83"/>
    </location>
</feature>
<evidence type="ECO:0000256" key="1">
    <source>
        <dbReference type="ARBA" id="ARBA00004651"/>
    </source>
</evidence>
<dbReference type="PANTHER" id="PTHR32309:SF31">
    <property type="entry name" value="CAPSULAR EXOPOLYSACCHARIDE FAMILY"/>
    <property type="match status" value="1"/>
</dbReference>
<dbReference type="InterPro" id="IPR050445">
    <property type="entry name" value="Bact_polysacc_biosynth/exp"/>
</dbReference>
<reference evidence="10" key="2">
    <citation type="submission" date="2021-09" db="EMBL/GenBank/DDBJ databases">
        <authorList>
            <person name="Gilroy R."/>
        </authorList>
    </citation>
    <scope>NUCLEOTIDE SEQUENCE</scope>
    <source>
        <strain evidence="10">ChiGjej5B5-22894</strain>
    </source>
</reference>
<dbReference type="AlphaFoldDB" id="A0A921MYS5"/>
<feature type="region of interest" description="Disordered" evidence="7">
    <location>
        <begin position="386"/>
        <end position="425"/>
    </location>
</feature>
<dbReference type="Pfam" id="PF02706">
    <property type="entry name" value="Wzz"/>
    <property type="match status" value="1"/>
</dbReference>
<feature type="compositionally biased region" description="Basic and acidic residues" evidence="7">
    <location>
        <begin position="399"/>
        <end position="410"/>
    </location>
</feature>
<dbReference type="Proteomes" id="UP000742460">
    <property type="component" value="Unassembled WGS sequence"/>
</dbReference>
<evidence type="ECO:0000256" key="2">
    <source>
        <dbReference type="ARBA" id="ARBA00006683"/>
    </source>
</evidence>
<accession>A0A921MYS5</accession>